<dbReference type="EMBL" id="JAGTPX010000015">
    <property type="protein sequence ID" value="MBR8670792.1"/>
    <property type="molecule type" value="Genomic_DNA"/>
</dbReference>
<name>A0A941GDY3_NIACI</name>
<organism evidence="1">
    <name type="scientific">Niallia circulans</name>
    <name type="common">Bacillus circulans</name>
    <dbReference type="NCBI Taxonomy" id="1397"/>
    <lineage>
        <taxon>Bacteria</taxon>
        <taxon>Bacillati</taxon>
        <taxon>Bacillota</taxon>
        <taxon>Bacilli</taxon>
        <taxon>Bacillales</taxon>
        <taxon>Bacillaceae</taxon>
        <taxon>Niallia</taxon>
    </lineage>
</organism>
<reference evidence="1" key="1">
    <citation type="submission" date="2021-04" db="EMBL/GenBank/DDBJ databases">
        <title>Genomic analysis of electroactive and textile dye degrading Bacillus circulans strain: DC10 isolated from constructed wetland-microbial fuel cells treating textile dye wastewaters.</title>
        <authorList>
            <person name="Patel D.U."/>
            <person name="Desai C.R."/>
        </authorList>
    </citation>
    <scope>NUCLEOTIDE SEQUENCE</scope>
    <source>
        <strain evidence="1">DC10</strain>
    </source>
</reference>
<comment type="caution">
    <text evidence="1">The sequence shown here is derived from an EMBL/GenBank/DDBJ whole genome shotgun (WGS) entry which is preliminary data.</text>
</comment>
<accession>A0A941GDY3</accession>
<protein>
    <submittedName>
        <fullName evidence="1">Uncharacterized protein</fullName>
    </submittedName>
</protein>
<proteinExistence type="predicted"/>
<dbReference type="RefSeq" id="WP_212119748.1">
    <property type="nucleotide sequence ID" value="NZ_JAGTPX020000006.1"/>
</dbReference>
<gene>
    <name evidence="1" type="ORF">KD144_14730</name>
</gene>
<dbReference type="AlphaFoldDB" id="A0A941GDY3"/>
<evidence type="ECO:0000313" key="1">
    <source>
        <dbReference type="EMBL" id="MBR8670792.1"/>
    </source>
</evidence>
<sequence>MMIVKTDNVTVELASRVLNHFNIAFTENAVLSYLQRGQLEKAPRIENGYYSRNTKYGYSVDRNSLVLFLLDRGATKKEIKEVL</sequence>